<comment type="caution">
    <text evidence="1">The sequence shown here is derived from an EMBL/GenBank/DDBJ whole genome shotgun (WGS) entry which is preliminary data.</text>
</comment>
<reference evidence="1 2" key="1">
    <citation type="submission" date="2018-08" db="EMBL/GenBank/DDBJ databases">
        <title>A genome reference for cultivated species of the human gut microbiota.</title>
        <authorList>
            <person name="Zou Y."/>
            <person name="Xue W."/>
            <person name="Luo G."/>
        </authorList>
    </citation>
    <scope>NUCLEOTIDE SEQUENCE [LARGE SCALE GENOMIC DNA]</scope>
    <source>
        <strain evidence="1 2">AF14-32</strain>
    </source>
</reference>
<dbReference type="EMBL" id="QRZF01000019">
    <property type="protein sequence ID" value="RGV49286.1"/>
    <property type="molecule type" value="Genomic_DNA"/>
</dbReference>
<evidence type="ECO:0000313" key="1">
    <source>
        <dbReference type="EMBL" id="RGV49286.1"/>
    </source>
</evidence>
<proteinExistence type="predicted"/>
<evidence type="ECO:0000313" key="2">
    <source>
        <dbReference type="Proteomes" id="UP000283850"/>
    </source>
</evidence>
<sequence length="77" mass="9006">MFHTLKQTVSLRETSSFTPRNKQFQVMKHFVSAGETDSCPRQSEIISQSNTQYLFELYFWTSFNALISKGFHIIIIL</sequence>
<accession>A0A412XVR8</accession>
<gene>
    <name evidence="1" type="ORF">DWW10_20570</name>
</gene>
<protein>
    <submittedName>
        <fullName evidence="1">Uncharacterized protein</fullName>
    </submittedName>
</protein>
<name>A0A412XVR8_9BACE</name>
<organism evidence="1 2">
    <name type="scientific">Bacteroides intestinalis</name>
    <dbReference type="NCBI Taxonomy" id="329854"/>
    <lineage>
        <taxon>Bacteria</taxon>
        <taxon>Pseudomonadati</taxon>
        <taxon>Bacteroidota</taxon>
        <taxon>Bacteroidia</taxon>
        <taxon>Bacteroidales</taxon>
        <taxon>Bacteroidaceae</taxon>
        <taxon>Bacteroides</taxon>
    </lineage>
</organism>
<dbReference type="AlphaFoldDB" id="A0A412XVR8"/>
<dbReference type="Proteomes" id="UP000283850">
    <property type="component" value="Unassembled WGS sequence"/>
</dbReference>